<sequence length="221" mass="24706">MKKDRLLAIIFFISWLGSLSVGAQEVKEKRITMEFKNEHLSSAFKRLENVSGYKILFAYEDVNQYTVDGKVKNQTIEQVLKFMIGDKPLKFLIDGQFVNITPQRKEPAKTVEKVKGTVVSVEDGLPVIGASVHVAGTTIGAQTNIDGNFELIKVPGDAMVQISYVGMETVSLPVSAVMNVRMKADVQTLDDVVVTGYYTQRKQTFTYPDFIIIPTKETYIL</sequence>
<dbReference type="InterPro" id="IPR032508">
    <property type="entry name" value="FecR_C"/>
</dbReference>
<proteinExistence type="predicted"/>
<dbReference type="Pfam" id="PF13715">
    <property type="entry name" value="CarbopepD_reg_2"/>
    <property type="match status" value="1"/>
</dbReference>
<keyword evidence="3" id="KW-1185">Reference proteome</keyword>
<gene>
    <name evidence="2" type="ORF">SAMN05444349_14536</name>
</gene>
<name>A0A1M5FJC0_9BACE</name>
<dbReference type="Proteomes" id="UP000184436">
    <property type="component" value="Unassembled WGS sequence"/>
</dbReference>
<dbReference type="InterPro" id="IPR008969">
    <property type="entry name" value="CarboxyPept-like_regulatory"/>
</dbReference>
<organism evidence="2 3">
    <name type="scientific">Bacteroides faecichinchillae</name>
    <dbReference type="NCBI Taxonomy" id="871325"/>
    <lineage>
        <taxon>Bacteria</taxon>
        <taxon>Pseudomonadati</taxon>
        <taxon>Bacteroidota</taxon>
        <taxon>Bacteroidia</taxon>
        <taxon>Bacteroidales</taxon>
        <taxon>Bacteroidaceae</taxon>
        <taxon>Bacteroides</taxon>
    </lineage>
</organism>
<protein>
    <submittedName>
        <fullName evidence="2">CarboxypepD_reg-like domain-containing protein</fullName>
    </submittedName>
</protein>
<feature type="domain" description="Protein FecR C-terminal" evidence="1">
    <location>
        <begin position="33"/>
        <end position="98"/>
    </location>
</feature>
<dbReference type="STRING" id="871325.SAMN05444349_14536"/>
<reference evidence="2 3" key="1">
    <citation type="submission" date="2016-11" db="EMBL/GenBank/DDBJ databases">
        <authorList>
            <person name="Jaros S."/>
            <person name="Januszkiewicz K."/>
            <person name="Wedrychowicz H."/>
        </authorList>
    </citation>
    <scope>NUCLEOTIDE SEQUENCE [LARGE SCALE GENOMIC DNA]</scope>
    <source>
        <strain evidence="2 3">DSM 26883</strain>
    </source>
</reference>
<dbReference type="RefSeq" id="WP_073350383.1">
    <property type="nucleotide sequence ID" value="NZ_FQVD01000045.1"/>
</dbReference>
<dbReference type="SUPFAM" id="SSF49464">
    <property type="entry name" value="Carboxypeptidase regulatory domain-like"/>
    <property type="match status" value="1"/>
</dbReference>
<accession>A0A1M5FJC0</accession>
<dbReference type="Pfam" id="PF16344">
    <property type="entry name" value="FecR_C"/>
    <property type="match status" value="1"/>
</dbReference>
<dbReference type="EMBL" id="FQVD01000045">
    <property type="protein sequence ID" value="SHF91586.1"/>
    <property type="molecule type" value="Genomic_DNA"/>
</dbReference>
<evidence type="ECO:0000313" key="3">
    <source>
        <dbReference type="Proteomes" id="UP000184436"/>
    </source>
</evidence>
<dbReference type="Gene3D" id="2.60.40.1120">
    <property type="entry name" value="Carboxypeptidase-like, regulatory domain"/>
    <property type="match status" value="1"/>
</dbReference>
<dbReference type="OrthoDB" id="1048862at2"/>
<evidence type="ECO:0000259" key="1">
    <source>
        <dbReference type="Pfam" id="PF16344"/>
    </source>
</evidence>
<dbReference type="AlphaFoldDB" id="A0A1M5FJC0"/>
<dbReference type="Gene3D" id="3.55.50.30">
    <property type="match status" value="1"/>
</dbReference>
<evidence type="ECO:0000313" key="2">
    <source>
        <dbReference type="EMBL" id="SHF91586.1"/>
    </source>
</evidence>